<keyword evidence="5" id="KW-0521">NADP</keyword>
<gene>
    <name evidence="11" type="ORF">AKJ57_05145</name>
</gene>
<accession>A0A133U5W0</accession>
<dbReference type="GO" id="GO:0008654">
    <property type="term" value="P:phospholipid biosynthetic process"/>
    <property type="evidence" value="ECO:0007669"/>
    <property type="project" value="UniProtKB-KW"/>
</dbReference>
<dbReference type="Gene3D" id="1.20.1090.10">
    <property type="entry name" value="Dehydroquinate synthase-like - alpha domain"/>
    <property type="match status" value="1"/>
</dbReference>
<evidence type="ECO:0000256" key="6">
    <source>
        <dbReference type="ARBA" id="ARBA00023002"/>
    </source>
</evidence>
<evidence type="ECO:0000313" key="11">
    <source>
        <dbReference type="EMBL" id="KXA89581.1"/>
    </source>
</evidence>
<keyword evidence="10" id="KW-1208">Phospholipid metabolism</keyword>
<keyword evidence="12" id="KW-1185">Reference proteome</keyword>
<keyword evidence="9" id="KW-0594">Phospholipid biosynthesis</keyword>
<dbReference type="Proteomes" id="UP000070163">
    <property type="component" value="Unassembled WGS sequence"/>
</dbReference>
<evidence type="ECO:0000256" key="10">
    <source>
        <dbReference type="ARBA" id="ARBA00023264"/>
    </source>
</evidence>
<evidence type="ECO:0000313" key="12">
    <source>
        <dbReference type="Proteomes" id="UP000070163"/>
    </source>
</evidence>
<keyword evidence="2" id="KW-0444">Lipid biosynthesis</keyword>
<dbReference type="InterPro" id="IPR016205">
    <property type="entry name" value="Glycerol_DH"/>
</dbReference>
<reference evidence="11 12" key="1">
    <citation type="journal article" date="2016" name="Sci. Rep.">
        <title>Metabolic traits of an uncultured archaeal lineage -MSBL1- from brine pools of the Red Sea.</title>
        <authorList>
            <person name="Mwirichia R."/>
            <person name="Alam I."/>
            <person name="Rashid M."/>
            <person name="Vinu M."/>
            <person name="Ba-Alawi W."/>
            <person name="Anthony Kamau A."/>
            <person name="Kamanda Ngugi D."/>
            <person name="Goker M."/>
            <person name="Klenk H.P."/>
            <person name="Bajic V."/>
            <person name="Stingl U."/>
        </authorList>
    </citation>
    <scope>NUCLEOTIDE SEQUENCE [LARGE SCALE GENOMIC DNA]</scope>
    <source>
        <strain evidence="11">SCGC-AAA259A05</strain>
    </source>
</reference>
<keyword evidence="4" id="KW-0862">Zinc</keyword>
<dbReference type="Gene3D" id="3.40.50.1970">
    <property type="match status" value="1"/>
</dbReference>
<keyword evidence="7" id="KW-0520">NAD</keyword>
<dbReference type="GO" id="GO:0046872">
    <property type="term" value="F:metal ion binding"/>
    <property type="evidence" value="ECO:0007669"/>
    <property type="project" value="UniProtKB-KW"/>
</dbReference>
<sequence length="333" mass="38490">MNWRPNEVKYGRNFIQSAIEDQESFLVTTTEVPWNIVKKRVQNEPKKKVFVKSMERAKVENLTKNLPDIDTVIGIGGGLAIDMGKFVAWKKDTRLVTIPTVISADAMVTPAIAIRDDWNVRYIGYKTADKVFVDFDIIQEAPEAYNRGGAEDILSSYTALYDWKLASDRGYETYHENIAKKGEECLEKLEKNATEIKKVSEKGIKTLIDLYMKELDLCKAFGNSRPEEGSEHFFAYNLEYLTKRPYRHGPLVGLGIYLMAKLQNERQEKIVDLMDKIDLNYHPMEIDVARSEVRATLSTLEWYVEKERLPYTIINEKGINKEKIRELLEVLEF</sequence>
<evidence type="ECO:0000256" key="8">
    <source>
        <dbReference type="ARBA" id="ARBA00023098"/>
    </source>
</evidence>
<keyword evidence="8" id="KW-0443">Lipid metabolism</keyword>
<name>A0A133U5W0_9EURY</name>
<dbReference type="AlphaFoldDB" id="A0A133U5W0"/>
<evidence type="ECO:0008006" key="13">
    <source>
        <dbReference type="Google" id="ProtNLM"/>
    </source>
</evidence>
<keyword evidence="1" id="KW-0963">Cytoplasm</keyword>
<evidence type="ECO:0000256" key="2">
    <source>
        <dbReference type="ARBA" id="ARBA00022516"/>
    </source>
</evidence>
<dbReference type="InterPro" id="IPR032837">
    <property type="entry name" value="G1PDH"/>
</dbReference>
<comment type="caution">
    <text evidence="11">The sequence shown here is derived from an EMBL/GenBank/DDBJ whole genome shotgun (WGS) entry which is preliminary data.</text>
</comment>
<evidence type="ECO:0000256" key="5">
    <source>
        <dbReference type="ARBA" id="ARBA00022857"/>
    </source>
</evidence>
<protein>
    <recommendedName>
        <fullName evidence="13">Alcohol dehydrogenase iron-type/glycerol dehydrogenase GldA domain-containing protein</fullName>
    </recommendedName>
</protein>
<dbReference type="GO" id="GO:0016614">
    <property type="term" value="F:oxidoreductase activity, acting on CH-OH group of donors"/>
    <property type="evidence" value="ECO:0007669"/>
    <property type="project" value="InterPro"/>
</dbReference>
<proteinExistence type="predicted"/>
<dbReference type="Pfam" id="PF13685">
    <property type="entry name" value="Fe-ADH_2"/>
    <property type="match status" value="1"/>
</dbReference>
<evidence type="ECO:0000256" key="4">
    <source>
        <dbReference type="ARBA" id="ARBA00022833"/>
    </source>
</evidence>
<evidence type="ECO:0000256" key="1">
    <source>
        <dbReference type="ARBA" id="ARBA00022490"/>
    </source>
</evidence>
<evidence type="ECO:0000256" key="3">
    <source>
        <dbReference type="ARBA" id="ARBA00022723"/>
    </source>
</evidence>
<evidence type="ECO:0000256" key="9">
    <source>
        <dbReference type="ARBA" id="ARBA00023209"/>
    </source>
</evidence>
<dbReference type="EMBL" id="LHXJ01000072">
    <property type="protein sequence ID" value="KXA89581.1"/>
    <property type="molecule type" value="Genomic_DNA"/>
</dbReference>
<keyword evidence="3" id="KW-0479">Metal-binding</keyword>
<dbReference type="SUPFAM" id="SSF56796">
    <property type="entry name" value="Dehydroquinate synthase-like"/>
    <property type="match status" value="1"/>
</dbReference>
<evidence type="ECO:0000256" key="7">
    <source>
        <dbReference type="ARBA" id="ARBA00023027"/>
    </source>
</evidence>
<organism evidence="11 12">
    <name type="scientific">candidate division MSBL1 archaeon SCGC-AAA259A05</name>
    <dbReference type="NCBI Taxonomy" id="1698259"/>
    <lineage>
        <taxon>Archaea</taxon>
        <taxon>Methanobacteriati</taxon>
        <taxon>Methanobacteriota</taxon>
        <taxon>candidate division MSBL1</taxon>
    </lineage>
</organism>
<dbReference type="PANTHER" id="PTHR43616:SF5">
    <property type="entry name" value="GLYCEROL DEHYDROGENASE 1"/>
    <property type="match status" value="1"/>
</dbReference>
<dbReference type="PANTHER" id="PTHR43616">
    <property type="entry name" value="GLYCEROL DEHYDROGENASE"/>
    <property type="match status" value="1"/>
</dbReference>
<keyword evidence="6" id="KW-0560">Oxidoreductase</keyword>